<gene>
    <name evidence="5" type="ORF">ACFQ3J_06590</name>
</gene>
<evidence type="ECO:0000256" key="3">
    <source>
        <dbReference type="ARBA" id="ARBA00023002"/>
    </source>
</evidence>
<evidence type="ECO:0000259" key="4">
    <source>
        <dbReference type="Pfam" id="PF03358"/>
    </source>
</evidence>
<evidence type="ECO:0000256" key="2">
    <source>
        <dbReference type="ARBA" id="ARBA00022643"/>
    </source>
</evidence>
<dbReference type="Gene3D" id="3.40.50.360">
    <property type="match status" value="1"/>
</dbReference>
<comment type="caution">
    <text evidence="5">The sequence shown here is derived from an EMBL/GenBank/DDBJ whole genome shotgun (WGS) entry which is preliminary data.</text>
</comment>
<keyword evidence="1" id="KW-0285">Flavoprotein</keyword>
<keyword evidence="6" id="KW-1185">Reference proteome</keyword>
<dbReference type="Proteomes" id="UP001597169">
    <property type="component" value="Unassembled WGS sequence"/>
</dbReference>
<dbReference type="EC" id="1.-.-.-" evidence="5"/>
<name>A0ABW3PQW6_9BACL</name>
<dbReference type="PANTHER" id="PTHR43408">
    <property type="entry name" value="FMN REDUCTASE (NADPH)"/>
    <property type="match status" value="1"/>
</dbReference>
<organism evidence="5 6">
    <name type="scientific">Paenibacillus provencensis</name>
    <dbReference type="NCBI Taxonomy" id="441151"/>
    <lineage>
        <taxon>Bacteria</taxon>
        <taxon>Bacillati</taxon>
        <taxon>Bacillota</taxon>
        <taxon>Bacilli</taxon>
        <taxon>Bacillales</taxon>
        <taxon>Paenibacillaceae</taxon>
        <taxon>Paenibacillus</taxon>
    </lineage>
</organism>
<dbReference type="RefSeq" id="WP_091156638.1">
    <property type="nucleotide sequence ID" value="NZ_JBHTKX010000001.1"/>
</dbReference>
<proteinExistence type="predicted"/>
<dbReference type="SUPFAM" id="SSF52218">
    <property type="entry name" value="Flavoproteins"/>
    <property type="match status" value="1"/>
</dbReference>
<dbReference type="InterPro" id="IPR029039">
    <property type="entry name" value="Flavoprotein-like_sf"/>
</dbReference>
<evidence type="ECO:0000256" key="1">
    <source>
        <dbReference type="ARBA" id="ARBA00022630"/>
    </source>
</evidence>
<accession>A0ABW3PQW6</accession>
<dbReference type="EMBL" id="JBHTKX010000001">
    <property type="protein sequence ID" value="MFD1127837.1"/>
    <property type="molecule type" value="Genomic_DNA"/>
</dbReference>
<dbReference type="PANTHER" id="PTHR43408:SF2">
    <property type="entry name" value="FMN REDUCTASE (NADPH)"/>
    <property type="match status" value="1"/>
</dbReference>
<sequence>MKLVGLSGSLSGSKTANIVNDVLKHSKLNYPEVETELIDLKDYEIEFVKGMPLQFYNNDTVTVVKKLLNADLIVIATPIYQASITGALKNLLDHLPVDAFKNKVTGIVTIAGTDKHFLVAEHQLKPILNFLKGIVPTGNIFVHSDLFDEDNQIDDPDYHRRIKKLVDEMLHLSKSLSV</sequence>
<evidence type="ECO:0000313" key="5">
    <source>
        <dbReference type="EMBL" id="MFD1127837.1"/>
    </source>
</evidence>
<dbReference type="Pfam" id="PF03358">
    <property type="entry name" value="FMN_red"/>
    <property type="match status" value="1"/>
</dbReference>
<dbReference type="InterPro" id="IPR051814">
    <property type="entry name" value="NAD(P)H-dep_FMN_reductase"/>
</dbReference>
<dbReference type="GO" id="GO:0016491">
    <property type="term" value="F:oxidoreductase activity"/>
    <property type="evidence" value="ECO:0007669"/>
    <property type="project" value="UniProtKB-KW"/>
</dbReference>
<reference evidence="6" key="1">
    <citation type="journal article" date="2019" name="Int. J. Syst. Evol. Microbiol.">
        <title>The Global Catalogue of Microorganisms (GCM) 10K type strain sequencing project: providing services to taxonomists for standard genome sequencing and annotation.</title>
        <authorList>
            <consortium name="The Broad Institute Genomics Platform"/>
            <consortium name="The Broad Institute Genome Sequencing Center for Infectious Disease"/>
            <person name="Wu L."/>
            <person name="Ma J."/>
        </authorList>
    </citation>
    <scope>NUCLEOTIDE SEQUENCE [LARGE SCALE GENOMIC DNA]</scope>
    <source>
        <strain evidence="6">CCUG 53519</strain>
    </source>
</reference>
<evidence type="ECO:0000313" key="6">
    <source>
        <dbReference type="Proteomes" id="UP001597169"/>
    </source>
</evidence>
<feature type="domain" description="NADPH-dependent FMN reductase-like" evidence="4">
    <location>
        <begin position="1"/>
        <end position="141"/>
    </location>
</feature>
<keyword evidence="2" id="KW-0288">FMN</keyword>
<dbReference type="InterPro" id="IPR005025">
    <property type="entry name" value="FMN_Rdtase-like_dom"/>
</dbReference>
<protein>
    <submittedName>
        <fullName evidence="5">NADPH-dependent FMN reductase</fullName>
        <ecNumber evidence="5">1.-.-.-</ecNumber>
    </submittedName>
</protein>
<keyword evidence="3 5" id="KW-0560">Oxidoreductase</keyword>